<feature type="transmembrane region" description="Helical" evidence="7">
    <location>
        <begin position="114"/>
        <end position="137"/>
    </location>
</feature>
<feature type="transmembrane region" description="Helical" evidence="7">
    <location>
        <begin position="21"/>
        <end position="46"/>
    </location>
</feature>
<dbReference type="OrthoDB" id="4335892at2"/>
<comment type="caution">
    <text evidence="8">The sequence shown here is derived from an EMBL/GenBank/DDBJ whole genome shotgun (WGS) entry which is preliminary data.</text>
</comment>
<feature type="transmembrane region" description="Helical" evidence="7">
    <location>
        <begin position="250"/>
        <end position="272"/>
    </location>
</feature>
<dbReference type="Pfam" id="PF07690">
    <property type="entry name" value="MFS_1"/>
    <property type="match status" value="1"/>
</dbReference>
<dbReference type="RefSeq" id="WP_154757949.1">
    <property type="nucleotide sequence ID" value="NZ_WMBA01000025.1"/>
</dbReference>
<feature type="transmembrane region" description="Helical" evidence="7">
    <location>
        <begin position="346"/>
        <end position="369"/>
    </location>
</feature>
<evidence type="ECO:0000256" key="1">
    <source>
        <dbReference type="ARBA" id="ARBA00004127"/>
    </source>
</evidence>
<dbReference type="Proteomes" id="UP000440096">
    <property type="component" value="Unassembled WGS sequence"/>
</dbReference>
<evidence type="ECO:0000256" key="4">
    <source>
        <dbReference type="ARBA" id="ARBA00022692"/>
    </source>
</evidence>
<proteinExistence type="inferred from homology"/>
<feature type="transmembrane region" description="Helical" evidence="7">
    <location>
        <begin position="90"/>
        <end position="108"/>
    </location>
</feature>
<evidence type="ECO:0000256" key="7">
    <source>
        <dbReference type="SAM" id="Phobius"/>
    </source>
</evidence>
<dbReference type="GO" id="GO:0016020">
    <property type="term" value="C:membrane"/>
    <property type="evidence" value="ECO:0007669"/>
    <property type="project" value="TreeGrafter"/>
</dbReference>
<reference evidence="8 9" key="1">
    <citation type="submission" date="2019-11" db="EMBL/GenBank/DDBJ databases">
        <title>Draft genome of Amycolatopsis RM579.</title>
        <authorList>
            <person name="Duangmal K."/>
            <person name="Mingma R."/>
        </authorList>
    </citation>
    <scope>NUCLEOTIDE SEQUENCE [LARGE SCALE GENOMIC DNA]</scope>
    <source>
        <strain evidence="8 9">RM579</strain>
    </source>
</reference>
<comment type="similarity">
    <text evidence="2">Belongs to the major facilitator superfamily.</text>
</comment>
<dbReference type="GO" id="GO:0022857">
    <property type="term" value="F:transmembrane transporter activity"/>
    <property type="evidence" value="ECO:0007669"/>
    <property type="project" value="InterPro"/>
</dbReference>
<dbReference type="EMBL" id="WMBA01000025">
    <property type="protein sequence ID" value="MTD55754.1"/>
    <property type="molecule type" value="Genomic_DNA"/>
</dbReference>
<protein>
    <submittedName>
        <fullName evidence="8">MFS transporter</fullName>
    </submittedName>
</protein>
<organism evidence="8 9">
    <name type="scientific">Amycolatopsis pithecellobii</name>
    <dbReference type="NCBI Taxonomy" id="664692"/>
    <lineage>
        <taxon>Bacteria</taxon>
        <taxon>Bacillati</taxon>
        <taxon>Actinomycetota</taxon>
        <taxon>Actinomycetes</taxon>
        <taxon>Pseudonocardiales</taxon>
        <taxon>Pseudonocardiaceae</taxon>
        <taxon>Amycolatopsis</taxon>
    </lineage>
</organism>
<keyword evidence="9" id="KW-1185">Reference proteome</keyword>
<feature type="transmembrane region" description="Helical" evidence="7">
    <location>
        <begin position="375"/>
        <end position="392"/>
    </location>
</feature>
<evidence type="ECO:0000256" key="5">
    <source>
        <dbReference type="ARBA" id="ARBA00022989"/>
    </source>
</evidence>
<keyword evidence="5 7" id="KW-1133">Transmembrane helix</keyword>
<keyword evidence="4 7" id="KW-0812">Transmembrane</keyword>
<sequence length="397" mass="41264">MTTAAPSGVSIAENSRQSPGYGLISCYLFVVYGTVALGMGLVPALITTFREDYGLSGGQLANIQNLKDIGLIAAMFAGPVLLRRLGVARMTTLAISVGLAGCVILITARNPAAVLTGAFMHGATFSLGTLAAVSYLYRLPKRYHRISALYATFGVASFTAPAMVGALVPADGDYRVVYAIFAAALAVLVAAGTVLNRSAGKSVTQQADQAVQPRLSRAMLGGWLTNIVVFATLMAGETVVVSWVTSLGQYRYGLSLPDASFLLALLWVAYTPARAVGDLLVKRLSITTIMVMGAALVIIGNILICAGSVAMAYAGVVVFAFGTAPLIPVYQGWLLSRTPAEQHGPLNASLGVGSAVVTTVMVWLTGLTVDVDARLPFAVSTGCLAIVVALVVRTRNA</sequence>
<dbReference type="GO" id="GO:0012505">
    <property type="term" value="C:endomembrane system"/>
    <property type="evidence" value="ECO:0007669"/>
    <property type="project" value="UniProtKB-SubCell"/>
</dbReference>
<feature type="transmembrane region" description="Helical" evidence="7">
    <location>
        <begin position="176"/>
        <end position="195"/>
    </location>
</feature>
<dbReference type="Gene3D" id="1.20.1250.20">
    <property type="entry name" value="MFS general substrate transporter like domains"/>
    <property type="match status" value="2"/>
</dbReference>
<evidence type="ECO:0000313" key="8">
    <source>
        <dbReference type="EMBL" id="MTD55754.1"/>
    </source>
</evidence>
<feature type="transmembrane region" description="Helical" evidence="7">
    <location>
        <begin position="284"/>
        <end position="304"/>
    </location>
</feature>
<gene>
    <name evidence="8" type="ORF">GKO32_17490</name>
</gene>
<accession>A0A6N7Z5C4</accession>
<evidence type="ECO:0000256" key="2">
    <source>
        <dbReference type="ARBA" id="ARBA00008335"/>
    </source>
</evidence>
<feature type="transmembrane region" description="Helical" evidence="7">
    <location>
        <begin position="223"/>
        <end position="244"/>
    </location>
</feature>
<evidence type="ECO:0000313" key="9">
    <source>
        <dbReference type="Proteomes" id="UP000440096"/>
    </source>
</evidence>
<dbReference type="InterPro" id="IPR036259">
    <property type="entry name" value="MFS_trans_sf"/>
</dbReference>
<keyword evidence="3" id="KW-0813">Transport</keyword>
<dbReference type="PANTHER" id="PTHR23514">
    <property type="entry name" value="BYPASS OF STOP CODON PROTEIN 6"/>
    <property type="match status" value="1"/>
</dbReference>
<dbReference type="PANTHER" id="PTHR23514:SF3">
    <property type="entry name" value="BYPASS OF STOP CODON PROTEIN 6"/>
    <property type="match status" value="1"/>
</dbReference>
<dbReference type="AlphaFoldDB" id="A0A6N7Z5C4"/>
<name>A0A6N7Z5C4_9PSEU</name>
<feature type="transmembrane region" description="Helical" evidence="7">
    <location>
        <begin position="310"/>
        <end position="334"/>
    </location>
</feature>
<evidence type="ECO:0000256" key="3">
    <source>
        <dbReference type="ARBA" id="ARBA00022448"/>
    </source>
</evidence>
<comment type="subcellular location">
    <subcellularLocation>
        <location evidence="1">Endomembrane system</location>
        <topology evidence="1">Multi-pass membrane protein</topology>
    </subcellularLocation>
</comment>
<dbReference type="InterPro" id="IPR011701">
    <property type="entry name" value="MFS"/>
</dbReference>
<feature type="transmembrane region" description="Helical" evidence="7">
    <location>
        <begin position="149"/>
        <end position="170"/>
    </location>
</feature>
<dbReference type="SUPFAM" id="SSF103473">
    <property type="entry name" value="MFS general substrate transporter"/>
    <property type="match status" value="1"/>
</dbReference>
<keyword evidence="6 7" id="KW-0472">Membrane</keyword>
<dbReference type="InterPro" id="IPR051788">
    <property type="entry name" value="MFS_Transporter"/>
</dbReference>
<evidence type="ECO:0000256" key="6">
    <source>
        <dbReference type="ARBA" id="ARBA00023136"/>
    </source>
</evidence>